<dbReference type="EMBL" id="KN838602">
    <property type="protein sequence ID" value="KIK01762.1"/>
    <property type="molecule type" value="Genomic_DNA"/>
</dbReference>
<dbReference type="Proteomes" id="UP000054477">
    <property type="component" value="Unassembled WGS sequence"/>
</dbReference>
<comment type="similarity">
    <text evidence="5">Belongs to the protease inhibitor I48 family.</text>
</comment>
<evidence type="ECO:0000256" key="3">
    <source>
        <dbReference type="ARBA" id="ARBA00022704"/>
    </source>
</evidence>
<evidence type="ECO:0000256" key="5">
    <source>
        <dbReference type="ARBA" id="ARBA00025775"/>
    </source>
</evidence>
<reference evidence="7" key="2">
    <citation type="submission" date="2015-01" db="EMBL/GenBank/DDBJ databases">
        <title>Evolutionary Origins and Diversification of the Mycorrhizal Mutualists.</title>
        <authorList>
            <consortium name="DOE Joint Genome Institute"/>
            <consortium name="Mycorrhizal Genomics Consortium"/>
            <person name="Kohler A."/>
            <person name="Kuo A."/>
            <person name="Nagy L.G."/>
            <person name="Floudas D."/>
            <person name="Copeland A."/>
            <person name="Barry K.W."/>
            <person name="Cichocki N."/>
            <person name="Veneault-Fourrey C."/>
            <person name="LaButti K."/>
            <person name="Lindquist E.A."/>
            <person name="Lipzen A."/>
            <person name="Lundell T."/>
            <person name="Morin E."/>
            <person name="Murat C."/>
            <person name="Riley R."/>
            <person name="Ohm R."/>
            <person name="Sun H."/>
            <person name="Tunlid A."/>
            <person name="Henrissat B."/>
            <person name="Grigoriev I.V."/>
            <person name="Hibbett D.S."/>
            <person name="Martin F."/>
        </authorList>
    </citation>
    <scope>NUCLEOTIDE SEQUENCE [LARGE SCALE GENOMIC DNA]</scope>
    <source>
        <strain evidence="7">LaAM-08-1</strain>
    </source>
</reference>
<name>A0A0C9XVU4_9AGAR</name>
<evidence type="ECO:0000256" key="4">
    <source>
        <dbReference type="ARBA" id="ARBA00024855"/>
    </source>
</evidence>
<dbReference type="HOGENOM" id="CLU_139305_1_0_1"/>
<proteinExistence type="inferred from homology"/>
<gene>
    <name evidence="6" type="ORF">K443DRAFT_6678</name>
</gene>
<keyword evidence="7" id="KW-1185">Reference proteome</keyword>
<evidence type="ECO:0000313" key="6">
    <source>
        <dbReference type="EMBL" id="KIK01762.1"/>
    </source>
</evidence>
<accession>A0A0C9XVU4</accession>
<reference evidence="6 7" key="1">
    <citation type="submission" date="2014-04" db="EMBL/GenBank/DDBJ databases">
        <authorList>
            <consortium name="DOE Joint Genome Institute"/>
            <person name="Kuo A."/>
            <person name="Kohler A."/>
            <person name="Nagy L.G."/>
            <person name="Floudas D."/>
            <person name="Copeland A."/>
            <person name="Barry K.W."/>
            <person name="Cichocki N."/>
            <person name="Veneault-Fourrey C."/>
            <person name="LaButti K."/>
            <person name="Lindquist E.A."/>
            <person name="Lipzen A."/>
            <person name="Lundell T."/>
            <person name="Morin E."/>
            <person name="Murat C."/>
            <person name="Sun H."/>
            <person name="Tunlid A."/>
            <person name="Henrissat B."/>
            <person name="Grigoriev I.V."/>
            <person name="Hibbett D.S."/>
            <person name="Martin F."/>
            <person name="Nordberg H.P."/>
            <person name="Cantor M.N."/>
            <person name="Hua S.X."/>
        </authorList>
    </citation>
    <scope>NUCLEOTIDE SEQUENCE [LARGE SCALE GENOMIC DNA]</scope>
    <source>
        <strain evidence="6 7">LaAM-08-1</strain>
    </source>
</reference>
<evidence type="ECO:0000313" key="7">
    <source>
        <dbReference type="Proteomes" id="UP000054477"/>
    </source>
</evidence>
<comment type="function">
    <text evidence="4">Binds and inhibits cysteine proteinases. Inhibits most strongly papain and cathepsin L, more weakly bromelain and cathepsin B while it is completely ineffective against cathepsin H.</text>
</comment>
<sequence length="153" mass="16346">MSFESGNYSLKPGPVIGVGGMYATGNGLDNIVTLAAEVPSTAGRQVWEILAVEGKENVYTIILHTGGSTYGGSWSLRDKSAVPYGPIVTAEGFSEWRIQRVDNGLPSSSPAISIQPVTEAVGESYFVVAERDLVVVKPFPIDVEQPPFWQTGD</sequence>
<organism evidence="6 7">
    <name type="scientific">Laccaria amethystina LaAM-08-1</name>
    <dbReference type="NCBI Taxonomy" id="1095629"/>
    <lineage>
        <taxon>Eukaryota</taxon>
        <taxon>Fungi</taxon>
        <taxon>Dikarya</taxon>
        <taxon>Basidiomycota</taxon>
        <taxon>Agaricomycotina</taxon>
        <taxon>Agaricomycetes</taxon>
        <taxon>Agaricomycetidae</taxon>
        <taxon>Agaricales</taxon>
        <taxon>Agaricineae</taxon>
        <taxon>Hydnangiaceae</taxon>
        <taxon>Laccaria</taxon>
    </lineage>
</organism>
<evidence type="ECO:0000256" key="2">
    <source>
        <dbReference type="ARBA" id="ARBA00022690"/>
    </source>
</evidence>
<keyword evidence="3" id="KW-0789">Thiol protease inhibitor</keyword>
<dbReference type="Pfam" id="PF10467">
    <property type="entry name" value="Inhibitor_I48"/>
    <property type="match status" value="1"/>
</dbReference>
<dbReference type="InterPro" id="IPR019508">
    <property type="entry name" value="Prot_inh_I48_clitocypin"/>
</dbReference>
<dbReference type="GO" id="GO:0004869">
    <property type="term" value="F:cysteine-type endopeptidase inhibitor activity"/>
    <property type="evidence" value="ECO:0007669"/>
    <property type="project" value="UniProtKB-KW"/>
</dbReference>
<keyword evidence="2" id="KW-0646">Protease inhibitor</keyword>
<dbReference type="AlphaFoldDB" id="A0A0C9XVU4"/>
<dbReference type="Gene3D" id="2.80.10.50">
    <property type="match status" value="1"/>
</dbReference>
<comment type="subunit">
    <text evidence="1">Homodimer.</text>
</comment>
<evidence type="ECO:0000256" key="1">
    <source>
        <dbReference type="ARBA" id="ARBA00011738"/>
    </source>
</evidence>
<protein>
    <submittedName>
        <fullName evidence="6">Uncharacterized protein</fullName>
    </submittedName>
</protein>
<dbReference type="OrthoDB" id="3027255at2759"/>